<evidence type="ECO:0000256" key="8">
    <source>
        <dbReference type="ARBA" id="ARBA00022833"/>
    </source>
</evidence>
<dbReference type="GO" id="GO:0006269">
    <property type="term" value="P:DNA replication, synthesis of primer"/>
    <property type="evidence" value="ECO:0007669"/>
    <property type="project" value="UniProtKB-UniRule"/>
</dbReference>
<evidence type="ECO:0000256" key="7">
    <source>
        <dbReference type="ARBA" id="ARBA00022771"/>
    </source>
</evidence>
<dbReference type="InterPro" id="IPR002694">
    <property type="entry name" value="Znf_CHC2"/>
</dbReference>
<comment type="caution">
    <text evidence="15">The sequence shown here is derived from an EMBL/GenBank/DDBJ whole genome shotgun (WGS) entry which is preliminary data.</text>
</comment>
<comment type="subunit">
    <text evidence="12">Monomer. Interacts with DnaB.</text>
</comment>
<evidence type="ECO:0000256" key="10">
    <source>
        <dbReference type="ARBA" id="ARBA00023125"/>
    </source>
</evidence>
<dbReference type="InterPro" id="IPR013264">
    <property type="entry name" value="DNAG_N"/>
</dbReference>
<feature type="zinc finger region" description="CHC2-type" evidence="12">
    <location>
        <begin position="37"/>
        <end position="61"/>
    </location>
</feature>
<comment type="catalytic activity">
    <reaction evidence="12">
        <text>ssDNA + n NTP = ssDNA/pppN(pN)n-1 hybrid + (n-1) diphosphate.</text>
        <dbReference type="EC" id="2.7.7.101"/>
    </reaction>
</comment>
<dbReference type="SUPFAM" id="SSF57783">
    <property type="entry name" value="Zinc beta-ribbon"/>
    <property type="match status" value="1"/>
</dbReference>
<dbReference type="GO" id="GO:0000428">
    <property type="term" value="C:DNA-directed RNA polymerase complex"/>
    <property type="evidence" value="ECO:0007669"/>
    <property type="project" value="UniProtKB-KW"/>
</dbReference>
<dbReference type="Pfam" id="PF13155">
    <property type="entry name" value="Toprim_2"/>
    <property type="match status" value="1"/>
</dbReference>
<dbReference type="GO" id="GO:0008270">
    <property type="term" value="F:zinc ion binding"/>
    <property type="evidence" value="ECO:0007669"/>
    <property type="project" value="UniProtKB-UniRule"/>
</dbReference>
<comment type="cofactor">
    <cofactor evidence="12">
        <name>Zn(2+)</name>
        <dbReference type="ChEBI" id="CHEBI:29105"/>
    </cofactor>
    <text evidence="12">Binds 1 zinc ion per monomer.</text>
</comment>
<evidence type="ECO:0000256" key="6">
    <source>
        <dbReference type="ARBA" id="ARBA00022723"/>
    </source>
</evidence>
<keyword evidence="3 12" id="KW-0808">Transferase</keyword>
<dbReference type="InterPro" id="IPR006171">
    <property type="entry name" value="TOPRIM_dom"/>
</dbReference>
<dbReference type="Pfam" id="PF10410">
    <property type="entry name" value="DnaB_bind"/>
    <property type="match status" value="1"/>
</dbReference>
<evidence type="ECO:0000256" key="5">
    <source>
        <dbReference type="ARBA" id="ARBA00022705"/>
    </source>
</evidence>
<keyword evidence="1 12" id="KW-0240">DNA-directed RNA polymerase</keyword>
<keyword evidence="4 12" id="KW-0548">Nucleotidyltransferase</keyword>
<evidence type="ECO:0000256" key="9">
    <source>
        <dbReference type="ARBA" id="ARBA00022842"/>
    </source>
</evidence>
<dbReference type="SMART" id="SM00400">
    <property type="entry name" value="ZnF_CHCC"/>
    <property type="match status" value="1"/>
</dbReference>
<dbReference type="InterPro" id="IPR036977">
    <property type="entry name" value="DNA_primase_Znf_CHC2"/>
</dbReference>
<keyword evidence="7 12" id="KW-0863">Zinc-finger</keyword>
<comment type="domain">
    <text evidence="12">Contains an N-terminal zinc-binding domain, a central core domain that contains the primase activity, and a C-terminal DnaB-binding domain.</text>
</comment>
<dbReference type="HAMAP" id="MF_00974">
    <property type="entry name" value="DNA_primase_DnaG"/>
    <property type="match status" value="1"/>
</dbReference>
<keyword evidence="2 12" id="KW-0639">Primosome</keyword>
<dbReference type="EC" id="2.7.7.101" evidence="12"/>
<dbReference type="PANTHER" id="PTHR30313">
    <property type="entry name" value="DNA PRIMASE"/>
    <property type="match status" value="1"/>
</dbReference>
<dbReference type="GO" id="GO:0003677">
    <property type="term" value="F:DNA binding"/>
    <property type="evidence" value="ECO:0007669"/>
    <property type="project" value="UniProtKB-KW"/>
</dbReference>
<dbReference type="Gene3D" id="3.90.580.10">
    <property type="entry name" value="Zinc finger, CHC2-type domain"/>
    <property type="match status" value="1"/>
</dbReference>
<keyword evidence="10 12" id="KW-0238">DNA-binding</keyword>
<evidence type="ECO:0000256" key="4">
    <source>
        <dbReference type="ARBA" id="ARBA00022695"/>
    </source>
</evidence>
<dbReference type="SMART" id="SM00493">
    <property type="entry name" value="TOPRIM"/>
    <property type="match status" value="1"/>
</dbReference>
<dbReference type="InterPro" id="IPR034151">
    <property type="entry name" value="TOPRIM_DnaG_bac"/>
</dbReference>
<dbReference type="InterPro" id="IPR050219">
    <property type="entry name" value="DnaG_primase"/>
</dbReference>
<dbReference type="PROSITE" id="PS50880">
    <property type="entry name" value="TOPRIM"/>
    <property type="match status" value="1"/>
</dbReference>
<sequence>MIPHGFIQDLLSRTDVVEVVGRHVELKKAGINFKGLCPFHGEKTPSFIVSPSRQTYHCFGCGAHGDALRFLTEHHGLSFIEAVKDLAQSTGMVVPEDDASPAERAQAAQQRERESSLSDVLTRASEHYRRQLKGSPRAVDYLKRRGLTGEIALRYGLGYAPEGWRGLASVFPRYDDPLLAESGLVIVQGADEGKPEAEQKRYDRFRDRIMFPIRNVKGEVIGFGGRVLDQGEPKYLNSPETPVFHKGRELYGLFEARTGLRQKGYALVTEGYMDVVALAQLGFPNAVATLGTACTDDHVSKLLRFTEQVVFSFDGDAAGRRAAGRALEAALPYASDTRSFRFLFLPPEHDPDSYIRANGAEAFEAQVRAAVPLSRQLLEHAAIDCDLATAEGRARMLAQARPLWNALPEGSLRLQLLSELARAGGVPVPELTGLWQSQSTRDRSPRREADDDGRPASDDAPGRPRWRREAAARPTPGRRVAPRSPEDRAVQMLFGEPAWWDRLDPPEHHLLHELAAPHGPAIAWLERDLAEHGPRPWAVLRQALAADDSLPAESRALADGDALPDACFEDLAAALGLLRLRELDAALDRLAASDISSPEQIARYRGLSEERRLLRERQRELSQRAPAD</sequence>
<evidence type="ECO:0000259" key="14">
    <source>
        <dbReference type="PROSITE" id="PS50880"/>
    </source>
</evidence>
<evidence type="ECO:0000256" key="12">
    <source>
        <dbReference type="HAMAP-Rule" id="MF_00974"/>
    </source>
</evidence>
<accession>A0A941BQT8</accession>
<evidence type="ECO:0000313" key="15">
    <source>
        <dbReference type="EMBL" id="MBQ0959505.1"/>
    </source>
</evidence>
<dbReference type="NCBIfam" id="TIGR01391">
    <property type="entry name" value="dnaG"/>
    <property type="match status" value="1"/>
</dbReference>
<evidence type="ECO:0000256" key="13">
    <source>
        <dbReference type="SAM" id="MobiDB-lite"/>
    </source>
</evidence>
<keyword evidence="6 12" id="KW-0479">Metal-binding</keyword>
<keyword evidence="5 12" id="KW-0235">DNA replication</keyword>
<dbReference type="Gene3D" id="3.90.980.10">
    <property type="entry name" value="DNA primase, catalytic core, N-terminal domain"/>
    <property type="match status" value="1"/>
</dbReference>
<evidence type="ECO:0000256" key="2">
    <source>
        <dbReference type="ARBA" id="ARBA00022515"/>
    </source>
</evidence>
<dbReference type="FunFam" id="3.90.580.10:FF:000001">
    <property type="entry name" value="DNA primase"/>
    <property type="match status" value="1"/>
</dbReference>
<dbReference type="PANTHER" id="PTHR30313:SF2">
    <property type="entry name" value="DNA PRIMASE"/>
    <property type="match status" value="1"/>
</dbReference>
<dbReference type="RefSeq" id="WP_210802146.1">
    <property type="nucleotide sequence ID" value="NZ_JAGQDE010000008.1"/>
</dbReference>
<dbReference type="GO" id="GO:1990077">
    <property type="term" value="C:primosome complex"/>
    <property type="evidence" value="ECO:0007669"/>
    <property type="project" value="UniProtKB-KW"/>
</dbReference>
<proteinExistence type="inferred from homology"/>
<dbReference type="InterPro" id="IPR037068">
    <property type="entry name" value="DNA_primase_core_N_sf"/>
</dbReference>
<dbReference type="EMBL" id="JAGQDE010000008">
    <property type="protein sequence ID" value="MBQ0959505.1"/>
    <property type="molecule type" value="Genomic_DNA"/>
</dbReference>
<keyword evidence="11 12" id="KW-0804">Transcription</keyword>
<keyword evidence="8 12" id="KW-0862">Zinc</keyword>
<dbReference type="CDD" id="cd03364">
    <property type="entry name" value="TOPRIM_DnaG_primases"/>
    <property type="match status" value="1"/>
</dbReference>
<dbReference type="AlphaFoldDB" id="A0A941BQT8"/>
<dbReference type="Gene3D" id="3.40.1360.10">
    <property type="match status" value="1"/>
</dbReference>
<dbReference type="InterPro" id="IPR019475">
    <property type="entry name" value="DNA_primase_DnaB-bd"/>
</dbReference>
<dbReference type="Pfam" id="PF01807">
    <property type="entry name" value="Zn_ribbon_DnaG"/>
    <property type="match status" value="1"/>
</dbReference>
<dbReference type="FunFam" id="3.40.1360.10:FF:000002">
    <property type="entry name" value="DNA primase"/>
    <property type="match status" value="1"/>
</dbReference>
<gene>
    <name evidence="12" type="primary">dnaG</name>
    <name evidence="15" type="ORF">KAK06_11150</name>
</gene>
<evidence type="ECO:0000256" key="3">
    <source>
        <dbReference type="ARBA" id="ARBA00022679"/>
    </source>
</evidence>
<dbReference type="SUPFAM" id="SSF56731">
    <property type="entry name" value="DNA primase core"/>
    <property type="match status" value="1"/>
</dbReference>
<feature type="domain" description="Toprim" evidence="14">
    <location>
        <begin position="264"/>
        <end position="346"/>
    </location>
</feature>
<feature type="compositionally biased region" description="Basic and acidic residues" evidence="13">
    <location>
        <begin position="440"/>
        <end position="471"/>
    </location>
</feature>
<dbReference type="Gene3D" id="1.20.50.20">
    <property type="entry name" value="DnaG, RNA polymerase domain, helical bundle"/>
    <property type="match status" value="1"/>
</dbReference>
<name>A0A941BQT8_9BURK</name>
<dbReference type="InterPro" id="IPR030846">
    <property type="entry name" value="DnaG_bac"/>
</dbReference>
<organism evidence="15 16">
    <name type="scientific">Ideonella aquatica</name>
    <dbReference type="NCBI Taxonomy" id="2824119"/>
    <lineage>
        <taxon>Bacteria</taxon>
        <taxon>Pseudomonadati</taxon>
        <taxon>Pseudomonadota</taxon>
        <taxon>Betaproteobacteria</taxon>
        <taxon>Burkholderiales</taxon>
        <taxon>Sphaerotilaceae</taxon>
        <taxon>Ideonella</taxon>
    </lineage>
</organism>
<evidence type="ECO:0000313" key="16">
    <source>
        <dbReference type="Proteomes" id="UP000678374"/>
    </source>
</evidence>
<comment type="function">
    <text evidence="12">RNA polymerase that catalyzes the synthesis of short RNA molecules used as primers for DNA polymerase during DNA replication.</text>
</comment>
<comment type="similarity">
    <text evidence="12">Belongs to the DnaG primase family.</text>
</comment>
<dbReference type="GO" id="GO:0003899">
    <property type="term" value="F:DNA-directed RNA polymerase activity"/>
    <property type="evidence" value="ECO:0007669"/>
    <property type="project" value="UniProtKB-UniRule"/>
</dbReference>
<evidence type="ECO:0000256" key="1">
    <source>
        <dbReference type="ARBA" id="ARBA00022478"/>
    </source>
</evidence>
<dbReference type="Proteomes" id="UP000678374">
    <property type="component" value="Unassembled WGS sequence"/>
</dbReference>
<dbReference type="Pfam" id="PF08275">
    <property type="entry name" value="DNAG_N"/>
    <property type="match status" value="1"/>
</dbReference>
<dbReference type="InterPro" id="IPR006295">
    <property type="entry name" value="DNA_primase_DnaG"/>
</dbReference>
<keyword evidence="9" id="KW-0460">Magnesium</keyword>
<reference evidence="15" key="1">
    <citation type="submission" date="2021-04" db="EMBL/GenBank/DDBJ databases">
        <title>The genome sequence of Ideonella sp. 4Y11.</title>
        <authorList>
            <person name="Liu Y."/>
        </authorList>
    </citation>
    <scope>NUCLEOTIDE SEQUENCE</scope>
    <source>
        <strain evidence="15">4Y11</strain>
    </source>
</reference>
<feature type="region of interest" description="Disordered" evidence="13">
    <location>
        <begin position="431"/>
        <end position="487"/>
    </location>
</feature>
<dbReference type="GO" id="GO:0005737">
    <property type="term" value="C:cytoplasm"/>
    <property type="evidence" value="ECO:0007669"/>
    <property type="project" value="TreeGrafter"/>
</dbReference>
<protein>
    <recommendedName>
        <fullName evidence="12">DNA primase</fullName>
        <ecNumber evidence="12">2.7.7.101</ecNumber>
    </recommendedName>
</protein>
<evidence type="ECO:0000256" key="11">
    <source>
        <dbReference type="ARBA" id="ARBA00023163"/>
    </source>
</evidence>
<keyword evidence="16" id="KW-1185">Reference proteome</keyword>